<organism evidence="2 3">
    <name type="scientific">Blastochloris viridis</name>
    <name type="common">Rhodopseudomonas viridis</name>
    <dbReference type="NCBI Taxonomy" id="1079"/>
    <lineage>
        <taxon>Bacteria</taxon>
        <taxon>Pseudomonadati</taxon>
        <taxon>Pseudomonadota</taxon>
        <taxon>Alphaproteobacteria</taxon>
        <taxon>Hyphomicrobiales</taxon>
        <taxon>Blastochloridaceae</taxon>
        <taxon>Blastochloris</taxon>
    </lineage>
</organism>
<keyword evidence="2" id="KW-0540">Nuclease</keyword>
<gene>
    <name evidence="2" type="ORF">DI628_04615</name>
</gene>
<feature type="domain" description="Endonuclease/exonuclease/phosphatase" evidence="1">
    <location>
        <begin position="10"/>
        <end position="233"/>
    </location>
</feature>
<evidence type="ECO:0000313" key="2">
    <source>
        <dbReference type="EMBL" id="TKW61908.1"/>
    </source>
</evidence>
<evidence type="ECO:0000259" key="1">
    <source>
        <dbReference type="Pfam" id="PF03372"/>
    </source>
</evidence>
<accession>A0A6N4RFH3</accession>
<dbReference type="InterPro" id="IPR036691">
    <property type="entry name" value="Endo/exonu/phosph_ase_sf"/>
</dbReference>
<proteinExistence type="predicted"/>
<protein>
    <submittedName>
        <fullName evidence="2">Endonuclease/exonuclease/phosphatase family protein</fullName>
    </submittedName>
</protein>
<name>A0A6N4RFH3_BLAVI</name>
<dbReference type="AlphaFoldDB" id="A0A6N4RFH3"/>
<keyword evidence="2" id="KW-0378">Hydrolase</keyword>
<reference evidence="2 3" key="1">
    <citation type="journal article" date="2017" name="Nat. Commun.">
        <title>In situ click chemistry generation of cyclooxygenase-2 inhibitors.</title>
        <authorList>
            <person name="Bhardwaj A."/>
            <person name="Kaur J."/>
            <person name="Wuest M."/>
            <person name="Wuest F."/>
        </authorList>
    </citation>
    <scope>NUCLEOTIDE SEQUENCE [LARGE SCALE GENOMIC DNA]</scope>
    <source>
        <strain evidence="2">S2_018_000_R2_106</strain>
    </source>
</reference>
<dbReference type="Pfam" id="PF03372">
    <property type="entry name" value="Exo_endo_phos"/>
    <property type="match status" value="1"/>
</dbReference>
<keyword evidence="2" id="KW-0269">Exonuclease</keyword>
<sequence length="243" mass="26189">MTRLRIASINIERSKHLHRVDAFLQTYKPDVLCLQELMRSDIAFFEDIMGNAMAFAPMLKGPSPDKEGLDDAQGVGIIGWGALTGVTRTYYHGTAAEAVEHHTGYGDNTTPNVLLAASYQGFRIATTHLNVTVHGEATPSQQASAAKLVAAAQAESKAHDGLLLCGDFNAPRGRATFSLISQAFEDGIPSHYTSSLDPDLHRAGPIPFMVDGLFHTPSYLLADAKLHTGISDHCALTCTLSKR</sequence>
<dbReference type="InterPro" id="IPR005135">
    <property type="entry name" value="Endo/exonuclease/phosphatase"/>
</dbReference>
<dbReference type="EMBL" id="VAFM01000001">
    <property type="protein sequence ID" value="TKW61908.1"/>
    <property type="molecule type" value="Genomic_DNA"/>
</dbReference>
<dbReference type="Gene3D" id="3.60.10.10">
    <property type="entry name" value="Endonuclease/exonuclease/phosphatase"/>
    <property type="match status" value="1"/>
</dbReference>
<dbReference type="GO" id="GO:0004527">
    <property type="term" value="F:exonuclease activity"/>
    <property type="evidence" value="ECO:0007669"/>
    <property type="project" value="UniProtKB-KW"/>
</dbReference>
<evidence type="ECO:0000313" key="3">
    <source>
        <dbReference type="Proteomes" id="UP000320948"/>
    </source>
</evidence>
<dbReference type="SUPFAM" id="SSF56219">
    <property type="entry name" value="DNase I-like"/>
    <property type="match status" value="1"/>
</dbReference>
<comment type="caution">
    <text evidence="2">The sequence shown here is derived from an EMBL/GenBank/DDBJ whole genome shotgun (WGS) entry which is preliminary data.</text>
</comment>
<dbReference type="Proteomes" id="UP000320948">
    <property type="component" value="Unassembled WGS sequence"/>
</dbReference>
<keyword evidence="2" id="KW-0255">Endonuclease</keyword>
<dbReference type="GO" id="GO:0004519">
    <property type="term" value="F:endonuclease activity"/>
    <property type="evidence" value="ECO:0007669"/>
    <property type="project" value="UniProtKB-KW"/>
</dbReference>